<comment type="subcellular location">
    <subcellularLocation>
        <location evidence="2">Cell membrane</location>
        <topology evidence="2">Multi-pass membrane protein</topology>
    </subcellularLocation>
</comment>
<dbReference type="Pfam" id="PF01554">
    <property type="entry name" value="MatE"/>
    <property type="match status" value="2"/>
</dbReference>
<keyword evidence="5" id="KW-0813">Transport</keyword>
<accession>A0ABT1S7M1</accession>
<organism evidence="14 15">
    <name type="scientific">Tissierella carlieri</name>
    <dbReference type="NCBI Taxonomy" id="689904"/>
    <lineage>
        <taxon>Bacteria</taxon>
        <taxon>Bacillati</taxon>
        <taxon>Bacillota</taxon>
        <taxon>Tissierellia</taxon>
        <taxon>Tissierellales</taxon>
        <taxon>Tissierellaceae</taxon>
        <taxon>Tissierella</taxon>
    </lineage>
</organism>
<dbReference type="InterPro" id="IPR050222">
    <property type="entry name" value="MATE_MdtK"/>
</dbReference>
<feature type="transmembrane region" description="Helical" evidence="13">
    <location>
        <begin position="361"/>
        <end position="383"/>
    </location>
</feature>
<comment type="function">
    <text evidence="1">Multidrug efflux pump.</text>
</comment>
<comment type="similarity">
    <text evidence="3">Belongs to the multi antimicrobial extrusion (MATE) (TC 2.A.66.1) family.</text>
</comment>
<evidence type="ECO:0000256" key="13">
    <source>
        <dbReference type="SAM" id="Phobius"/>
    </source>
</evidence>
<evidence type="ECO:0000256" key="10">
    <source>
        <dbReference type="ARBA" id="ARBA00023065"/>
    </source>
</evidence>
<dbReference type="EMBL" id="JANGAC010000003">
    <property type="protein sequence ID" value="MCQ4922467.1"/>
    <property type="molecule type" value="Genomic_DNA"/>
</dbReference>
<feature type="transmembrane region" description="Helical" evidence="13">
    <location>
        <begin position="99"/>
        <end position="119"/>
    </location>
</feature>
<evidence type="ECO:0000256" key="7">
    <source>
        <dbReference type="ARBA" id="ARBA00022475"/>
    </source>
</evidence>
<feature type="transmembrane region" description="Helical" evidence="13">
    <location>
        <begin position="290"/>
        <end position="308"/>
    </location>
</feature>
<keyword evidence="9 13" id="KW-1133">Transmembrane helix</keyword>
<dbReference type="RefSeq" id="WP_256310714.1">
    <property type="nucleotide sequence ID" value="NZ_JANGAC010000003.1"/>
</dbReference>
<evidence type="ECO:0000256" key="3">
    <source>
        <dbReference type="ARBA" id="ARBA00010199"/>
    </source>
</evidence>
<protein>
    <recommendedName>
        <fullName evidence="4">Probable multidrug resistance protein NorM</fullName>
    </recommendedName>
    <alternativeName>
        <fullName evidence="12">Multidrug-efflux transporter</fullName>
    </alternativeName>
</protein>
<gene>
    <name evidence="14" type="ORF">NE686_05170</name>
</gene>
<dbReference type="InterPro" id="IPR002528">
    <property type="entry name" value="MATE_fam"/>
</dbReference>
<keyword evidence="6" id="KW-0050">Antiport</keyword>
<dbReference type="CDD" id="cd13137">
    <property type="entry name" value="MATE_NorM_like"/>
    <property type="match status" value="1"/>
</dbReference>
<feature type="transmembrane region" description="Helical" evidence="13">
    <location>
        <begin position="202"/>
        <end position="221"/>
    </location>
</feature>
<keyword evidence="8 13" id="KW-0812">Transmembrane</keyword>
<evidence type="ECO:0000256" key="6">
    <source>
        <dbReference type="ARBA" id="ARBA00022449"/>
    </source>
</evidence>
<proteinExistence type="inferred from homology"/>
<reference evidence="14 15" key="1">
    <citation type="submission" date="2022-06" db="EMBL/GenBank/DDBJ databases">
        <title>Isolation of gut microbiota from human fecal samples.</title>
        <authorList>
            <person name="Pamer E.G."/>
            <person name="Barat B."/>
            <person name="Waligurski E."/>
            <person name="Medina S."/>
            <person name="Paddock L."/>
            <person name="Mostad J."/>
        </authorList>
    </citation>
    <scope>NUCLEOTIDE SEQUENCE [LARGE SCALE GENOMIC DNA]</scope>
    <source>
        <strain evidence="14 15">DFI.7.95</strain>
    </source>
</reference>
<dbReference type="NCBIfam" id="TIGR00797">
    <property type="entry name" value="matE"/>
    <property type="match status" value="1"/>
</dbReference>
<feature type="transmembrane region" description="Helical" evidence="13">
    <location>
        <begin position="178"/>
        <end position="196"/>
    </location>
</feature>
<feature type="transmembrane region" description="Helical" evidence="13">
    <location>
        <begin position="66"/>
        <end position="87"/>
    </location>
</feature>
<comment type="caution">
    <text evidence="14">The sequence shown here is derived from an EMBL/GenBank/DDBJ whole genome shotgun (WGS) entry which is preliminary data.</text>
</comment>
<keyword evidence="11 13" id="KW-0472">Membrane</keyword>
<evidence type="ECO:0000256" key="1">
    <source>
        <dbReference type="ARBA" id="ARBA00003408"/>
    </source>
</evidence>
<sequence length="463" mass="50641">MKGLETLKKDMKENYIFSKKTLIYLIMPLIVEQLLAVAVGMADTIMVASVGESGVSAVSLVDSVNILLINIFAALATGGAVVAGQYIGRNQNEKASKAGEQLIVFVTLISLVIMAIMYAGRSFILNVVFGSIEPIVAEYANTYMMIVFASIPFIAVYNSGAALFRAMGNSRITMKTSLIMNTINVVGNAILIYGFRMGVEGVAIPTFLSRAVAAVIIVLLLRDESLVIHISKPFEYKFDSKMVKNILQIGIPNGIENSMFQLGKILLLSVVSGFGTAAITANAVANTVTAFQFLPGAAIGLGLVTVVSQCVGAGDYDQARYYTKVLHKYAYMALAMINGIIILSSPFILKLYNLSPETTALARKIIIFYGINACLVWPLGFTLPNTLRAANDVRYAMIISIGSMWITRIGLGILFARYLGFGMFGVWIAMICDWYVRATFFIHRYRGHKWQEKTAMSMQKNME</sequence>
<keyword evidence="7" id="KW-1003">Cell membrane</keyword>
<feature type="transmembrane region" description="Helical" evidence="13">
    <location>
        <begin position="395"/>
        <end position="418"/>
    </location>
</feature>
<evidence type="ECO:0000256" key="8">
    <source>
        <dbReference type="ARBA" id="ARBA00022692"/>
    </source>
</evidence>
<feature type="transmembrane region" description="Helical" evidence="13">
    <location>
        <begin position="329"/>
        <end position="349"/>
    </location>
</feature>
<dbReference type="PANTHER" id="PTHR43298">
    <property type="entry name" value="MULTIDRUG RESISTANCE PROTEIN NORM-RELATED"/>
    <property type="match status" value="1"/>
</dbReference>
<keyword evidence="15" id="KW-1185">Reference proteome</keyword>
<evidence type="ECO:0000256" key="5">
    <source>
        <dbReference type="ARBA" id="ARBA00022448"/>
    </source>
</evidence>
<evidence type="ECO:0000256" key="9">
    <source>
        <dbReference type="ARBA" id="ARBA00022989"/>
    </source>
</evidence>
<feature type="transmembrane region" description="Helical" evidence="13">
    <location>
        <begin position="265"/>
        <end position="284"/>
    </location>
</feature>
<evidence type="ECO:0000313" key="15">
    <source>
        <dbReference type="Proteomes" id="UP001524478"/>
    </source>
</evidence>
<keyword evidence="10" id="KW-0406">Ion transport</keyword>
<dbReference type="PIRSF" id="PIRSF006603">
    <property type="entry name" value="DinF"/>
    <property type="match status" value="1"/>
</dbReference>
<dbReference type="PANTHER" id="PTHR43298:SF2">
    <property type="entry name" value="FMN_FAD EXPORTER YEEO-RELATED"/>
    <property type="match status" value="1"/>
</dbReference>
<evidence type="ECO:0000256" key="11">
    <source>
        <dbReference type="ARBA" id="ARBA00023136"/>
    </source>
</evidence>
<dbReference type="InterPro" id="IPR048279">
    <property type="entry name" value="MdtK-like"/>
</dbReference>
<feature type="transmembrane region" description="Helical" evidence="13">
    <location>
        <begin position="424"/>
        <end position="443"/>
    </location>
</feature>
<evidence type="ECO:0000313" key="14">
    <source>
        <dbReference type="EMBL" id="MCQ4922467.1"/>
    </source>
</evidence>
<feature type="transmembrane region" description="Helical" evidence="13">
    <location>
        <begin position="139"/>
        <end position="157"/>
    </location>
</feature>
<feature type="transmembrane region" description="Helical" evidence="13">
    <location>
        <begin position="21"/>
        <end position="46"/>
    </location>
</feature>
<dbReference type="Proteomes" id="UP001524478">
    <property type="component" value="Unassembled WGS sequence"/>
</dbReference>
<name>A0ABT1S7M1_9FIRM</name>
<evidence type="ECO:0000256" key="2">
    <source>
        <dbReference type="ARBA" id="ARBA00004651"/>
    </source>
</evidence>
<evidence type="ECO:0000256" key="4">
    <source>
        <dbReference type="ARBA" id="ARBA00020268"/>
    </source>
</evidence>
<evidence type="ECO:0000256" key="12">
    <source>
        <dbReference type="ARBA" id="ARBA00031636"/>
    </source>
</evidence>